<evidence type="ECO:0000256" key="1">
    <source>
        <dbReference type="ARBA" id="ARBA00022741"/>
    </source>
</evidence>
<accession>A0A1D1W1D5</accession>
<dbReference type="InterPro" id="IPR000719">
    <property type="entry name" value="Prot_kinase_dom"/>
</dbReference>
<feature type="domain" description="Protein kinase" evidence="3">
    <location>
        <begin position="1"/>
        <end position="142"/>
    </location>
</feature>
<dbReference type="InterPro" id="IPR050117">
    <property type="entry name" value="MAPK"/>
</dbReference>
<evidence type="ECO:0000259" key="3">
    <source>
        <dbReference type="PROSITE" id="PS50011"/>
    </source>
</evidence>
<keyword evidence="5" id="KW-1185">Reference proteome</keyword>
<dbReference type="SUPFAM" id="SSF56112">
    <property type="entry name" value="Protein kinase-like (PK-like)"/>
    <property type="match status" value="1"/>
</dbReference>
<dbReference type="InterPro" id="IPR011009">
    <property type="entry name" value="Kinase-like_dom_sf"/>
</dbReference>
<sequence length="226" mass="25298">MGLDLADALEEKLIPTVMRSYVLYNILCGIKDLKPSNIGISLDGDKNIIDVRLLDFGLVRKLKVEMSYLVQAMWYRAPEVWLHPGSYGKPVDIWSVGCILGELIGGQVLMRGGTELDLLNHLLLWIPEERLTSADCLKHSYFSNIVEKKGDGEVFSGSLPDVAFEDWNDKTPKFWRSRLKSGYKLFASPSARSQLIDDVEKRKRRAAVQILKGLGSSDSEDPVGSL</sequence>
<keyword evidence="1" id="KW-0547">Nucleotide-binding</keyword>
<evidence type="ECO:0000313" key="4">
    <source>
        <dbReference type="EMBL" id="GAV05154.1"/>
    </source>
</evidence>
<dbReference type="GO" id="GO:0004672">
    <property type="term" value="F:protein kinase activity"/>
    <property type="evidence" value="ECO:0007669"/>
    <property type="project" value="InterPro"/>
</dbReference>
<reference evidence="4 5" key="1">
    <citation type="journal article" date="2016" name="Nat. Commun.">
        <title>Extremotolerant tardigrade genome and improved radiotolerance of human cultured cells by tardigrade-unique protein.</title>
        <authorList>
            <person name="Hashimoto T."/>
            <person name="Horikawa D.D."/>
            <person name="Saito Y."/>
            <person name="Kuwahara H."/>
            <person name="Kozuka-Hata H."/>
            <person name="Shin-I T."/>
            <person name="Minakuchi Y."/>
            <person name="Ohishi K."/>
            <person name="Motoyama A."/>
            <person name="Aizu T."/>
            <person name="Enomoto A."/>
            <person name="Kondo K."/>
            <person name="Tanaka S."/>
            <person name="Hara Y."/>
            <person name="Koshikawa S."/>
            <person name="Sagara H."/>
            <person name="Miura T."/>
            <person name="Yokobori S."/>
            <person name="Miyagawa K."/>
            <person name="Suzuki Y."/>
            <person name="Kubo T."/>
            <person name="Oyama M."/>
            <person name="Kohara Y."/>
            <person name="Fujiyama A."/>
            <person name="Arakawa K."/>
            <person name="Katayama T."/>
            <person name="Toyoda A."/>
            <person name="Kunieda T."/>
        </authorList>
    </citation>
    <scope>NUCLEOTIDE SEQUENCE [LARGE SCALE GENOMIC DNA]</scope>
    <source>
        <strain evidence="4 5">YOKOZUNA-1</strain>
    </source>
</reference>
<dbReference type="PANTHER" id="PTHR24055">
    <property type="entry name" value="MITOGEN-ACTIVATED PROTEIN KINASE"/>
    <property type="match status" value="1"/>
</dbReference>
<organism evidence="4 5">
    <name type="scientific">Ramazzottius varieornatus</name>
    <name type="common">Water bear</name>
    <name type="synonym">Tardigrade</name>
    <dbReference type="NCBI Taxonomy" id="947166"/>
    <lineage>
        <taxon>Eukaryota</taxon>
        <taxon>Metazoa</taxon>
        <taxon>Ecdysozoa</taxon>
        <taxon>Tardigrada</taxon>
        <taxon>Eutardigrada</taxon>
        <taxon>Parachela</taxon>
        <taxon>Hypsibioidea</taxon>
        <taxon>Ramazzottiidae</taxon>
        <taxon>Ramazzottius</taxon>
    </lineage>
</organism>
<dbReference type="Gene3D" id="1.10.510.10">
    <property type="entry name" value="Transferase(Phosphotransferase) domain 1"/>
    <property type="match status" value="1"/>
</dbReference>
<dbReference type="GO" id="GO:0005524">
    <property type="term" value="F:ATP binding"/>
    <property type="evidence" value="ECO:0007669"/>
    <property type="project" value="UniProtKB-KW"/>
</dbReference>
<evidence type="ECO:0000256" key="2">
    <source>
        <dbReference type="ARBA" id="ARBA00022840"/>
    </source>
</evidence>
<keyword evidence="2" id="KW-0067">ATP-binding</keyword>
<dbReference type="AlphaFoldDB" id="A0A1D1W1D5"/>
<evidence type="ECO:0000313" key="5">
    <source>
        <dbReference type="Proteomes" id="UP000186922"/>
    </source>
</evidence>
<dbReference type="STRING" id="947166.A0A1D1W1D5"/>
<protein>
    <recommendedName>
        <fullName evidence="3">Protein kinase domain-containing protein</fullName>
    </recommendedName>
</protein>
<dbReference type="EMBL" id="BDGG01000011">
    <property type="protein sequence ID" value="GAV05154.1"/>
    <property type="molecule type" value="Genomic_DNA"/>
</dbReference>
<dbReference type="PROSITE" id="PS50011">
    <property type="entry name" value="PROTEIN_KINASE_DOM"/>
    <property type="match status" value="1"/>
</dbReference>
<dbReference type="Pfam" id="PF00069">
    <property type="entry name" value="Pkinase"/>
    <property type="match status" value="1"/>
</dbReference>
<name>A0A1D1W1D5_RAMVA</name>
<dbReference type="SMART" id="SM00220">
    <property type="entry name" value="S_TKc"/>
    <property type="match status" value="1"/>
</dbReference>
<gene>
    <name evidence="4" type="primary">RvY_15326-1</name>
    <name evidence="4" type="synonym">RvY_15326.1</name>
    <name evidence="4" type="ORF">RvY_15326</name>
</gene>
<comment type="caution">
    <text evidence="4">The sequence shown here is derived from an EMBL/GenBank/DDBJ whole genome shotgun (WGS) entry which is preliminary data.</text>
</comment>
<dbReference type="OrthoDB" id="548217at2759"/>
<dbReference type="Proteomes" id="UP000186922">
    <property type="component" value="Unassembled WGS sequence"/>
</dbReference>
<proteinExistence type="predicted"/>